<sequence>MMSKHKKTATSNINLYVLHDTRPHHTKVNCADKISQMFSIILIDRKNRDKYTSSPCKL</sequence>
<reference evidence="1" key="1">
    <citation type="submission" date="2014-09" db="EMBL/GenBank/DDBJ databases">
        <authorList>
            <person name="Magalhaes I.L.F."/>
            <person name="Oliveira U."/>
            <person name="Santos F.R."/>
            <person name="Vidigal T.H.D.A."/>
            <person name="Brescovit A.D."/>
            <person name="Santos A.J."/>
        </authorList>
    </citation>
    <scope>NUCLEOTIDE SEQUENCE</scope>
    <source>
        <tissue evidence="1">Shoot tissue taken approximately 20 cm above the soil surface</tissue>
    </source>
</reference>
<accession>A0A0A9BB85</accession>
<evidence type="ECO:0000313" key="1">
    <source>
        <dbReference type="EMBL" id="JAD58485.1"/>
    </source>
</evidence>
<reference evidence="1" key="2">
    <citation type="journal article" date="2015" name="Data Brief">
        <title>Shoot transcriptome of the giant reed, Arundo donax.</title>
        <authorList>
            <person name="Barrero R.A."/>
            <person name="Guerrero F.D."/>
            <person name="Moolhuijzen P."/>
            <person name="Goolsby J.A."/>
            <person name="Tidwell J."/>
            <person name="Bellgard S.E."/>
            <person name="Bellgard M.I."/>
        </authorList>
    </citation>
    <scope>NUCLEOTIDE SEQUENCE</scope>
    <source>
        <tissue evidence="1">Shoot tissue taken approximately 20 cm above the soil surface</tissue>
    </source>
</reference>
<dbReference type="EMBL" id="GBRH01239410">
    <property type="protein sequence ID" value="JAD58485.1"/>
    <property type="molecule type" value="Transcribed_RNA"/>
</dbReference>
<proteinExistence type="predicted"/>
<protein>
    <submittedName>
        <fullName evidence="1">Uncharacterized protein</fullName>
    </submittedName>
</protein>
<organism evidence="1">
    <name type="scientific">Arundo donax</name>
    <name type="common">Giant reed</name>
    <name type="synonym">Donax arundinaceus</name>
    <dbReference type="NCBI Taxonomy" id="35708"/>
    <lineage>
        <taxon>Eukaryota</taxon>
        <taxon>Viridiplantae</taxon>
        <taxon>Streptophyta</taxon>
        <taxon>Embryophyta</taxon>
        <taxon>Tracheophyta</taxon>
        <taxon>Spermatophyta</taxon>
        <taxon>Magnoliopsida</taxon>
        <taxon>Liliopsida</taxon>
        <taxon>Poales</taxon>
        <taxon>Poaceae</taxon>
        <taxon>PACMAD clade</taxon>
        <taxon>Arundinoideae</taxon>
        <taxon>Arundineae</taxon>
        <taxon>Arundo</taxon>
    </lineage>
</organism>
<name>A0A0A9BB85_ARUDO</name>
<dbReference type="AlphaFoldDB" id="A0A0A9BB85"/>